<accession>A0A1X6YP78</accession>
<evidence type="ECO:0000313" key="2">
    <source>
        <dbReference type="Proteomes" id="UP000193963"/>
    </source>
</evidence>
<proteinExistence type="predicted"/>
<dbReference type="Proteomes" id="UP000193963">
    <property type="component" value="Unassembled WGS sequence"/>
</dbReference>
<name>A0A1X6YP78_9RHOB</name>
<protein>
    <submittedName>
        <fullName evidence="1">Uncharacterized protein</fullName>
    </submittedName>
</protein>
<keyword evidence="2" id="KW-1185">Reference proteome</keyword>
<gene>
    <name evidence="1" type="ORF">PSM7751_00977</name>
</gene>
<dbReference type="RefSeq" id="WP_085886883.1">
    <property type="nucleotide sequence ID" value="NZ_FWFN01000002.1"/>
</dbReference>
<dbReference type="EMBL" id="FWFN01000002">
    <property type="protein sequence ID" value="SLN26673.1"/>
    <property type="molecule type" value="Genomic_DNA"/>
</dbReference>
<reference evidence="1 2" key="1">
    <citation type="submission" date="2017-03" db="EMBL/GenBank/DDBJ databases">
        <authorList>
            <person name="Afonso C.L."/>
            <person name="Miller P.J."/>
            <person name="Scott M.A."/>
            <person name="Spackman E."/>
            <person name="Goraichik I."/>
            <person name="Dimitrov K.M."/>
            <person name="Suarez D.L."/>
            <person name="Swayne D.E."/>
        </authorList>
    </citation>
    <scope>NUCLEOTIDE SEQUENCE [LARGE SCALE GENOMIC DNA]</scope>
    <source>
        <strain evidence="1 2">CECT 7751</strain>
    </source>
</reference>
<sequence length="75" mass="7847">MRMTPTSRKRSANLQDLHAAVDAAMEQLSAGNAGSADEVLRDSGVVSARLALRRRGGVAVLSHGEQVSDRSLCAA</sequence>
<organism evidence="1 2">
    <name type="scientific">Pseudooceanicola marinus</name>
    <dbReference type="NCBI Taxonomy" id="396013"/>
    <lineage>
        <taxon>Bacteria</taxon>
        <taxon>Pseudomonadati</taxon>
        <taxon>Pseudomonadota</taxon>
        <taxon>Alphaproteobacteria</taxon>
        <taxon>Rhodobacterales</taxon>
        <taxon>Paracoccaceae</taxon>
        <taxon>Pseudooceanicola</taxon>
    </lineage>
</organism>
<dbReference type="AlphaFoldDB" id="A0A1X6YP78"/>
<evidence type="ECO:0000313" key="1">
    <source>
        <dbReference type="EMBL" id="SLN26673.1"/>
    </source>
</evidence>